<feature type="transmembrane region" description="Helical" evidence="1">
    <location>
        <begin position="92"/>
        <end position="112"/>
    </location>
</feature>
<keyword evidence="1" id="KW-1133">Transmembrane helix</keyword>
<dbReference type="Proteomes" id="UP000769766">
    <property type="component" value="Unassembled WGS sequence"/>
</dbReference>
<gene>
    <name evidence="3" type="ORF">HYY20_10075</name>
</gene>
<dbReference type="EMBL" id="JACPRF010000305">
    <property type="protein sequence ID" value="MBI2877217.1"/>
    <property type="molecule type" value="Genomic_DNA"/>
</dbReference>
<name>A0A932CPY0_UNCTE</name>
<dbReference type="PANTHER" id="PTHR22911">
    <property type="entry name" value="ACYL-MALONYL CONDENSING ENZYME-RELATED"/>
    <property type="match status" value="1"/>
</dbReference>
<keyword evidence="1" id="KW-0812">Transmembrane</keyword>
<feature type="transmembrane region" description="Helical" evidence="1">
    <location>
        <begin position="118"/>
        <end position="135"/>
    </location>
</feature>
<reference evidence="3" key="1">
    <citation type="submission" date="2020-07" db="EMBL/GenBank/DDBJ databases">
        <title>Huge and variable diversity of episymbiotic CPR bacteria and DPANN archaea in groundwater ecosystems.</title>
        <authorList>
            <person name="He C.Y."/>
            <person name="Keren R."/>
            <person name="Whittaker M."/>
            <person name="Farag I.F."/>
            <person name="Doudna J."/>
            <person name="Cate J.H.D."/>
            <person name="Banfield J.F."/>
        </authorList>
    </citation>
    <scope>NUCLEOTIDE SEQUENCE</scope>
    <source>
        <strain evidence="3">NC_groundwater_672_Ag_B-0.1um_62_36</strain>
    </source>
</reference>
<comment type="caution">
    <text evidence="3">The sequence shown here is derived from an EMBL/GenBank/DDBJ whole genome shotgun (WGS) entry which is preliminary data.</text>
</comment>
<dbReference type="Gene3D" id="1.10.3730.20">
    <property type="match status" value="1"/>
</dbReference>
<evidence type="ECO:0000259" key="2">
    <source>
        <dbReference type="Pfam" id="PF00892"/>
    </source>
</evidence>
<dbReference type="PANTHER" id="PTHR22911:SF137">
    <property type="entry name" value="SOLUTE CARRIER FAMILY 35 MEMBER G2-RELATED"/>
    <property type="match status" value="1"/>
</dbReference>
<dbReference type="InterPro" id="IPR000620">
    <property type="entry name" value="EamA_dom"/>
</dbReference>
<dbReference type="Pfam" id="PF00892">
    <property type="entry name" value="EamA"/>
    <property type="match status" value="1"/>
</dbReference>
<organism evidence="3 4">
    <name type="scientific">Tectimicrobiota bacterium</name>
    <dbReference type="NCBI Taxonomy" id="2528274"/>
    <lineage>
        <taxon>Bacteria</taxon>
        <taxon>Pseudomonadati</taxon>
        <taxon>Nitrospinota/Tectimicrobiota group</taxon>
        <taxon>Candidatus Tectimicrobiota</taxon>
    </lineage>
</organism>
<sequence>MDDRLIFAILALIMWGLWGFFPKLATDSMSPKSVLIFQNIAAILVAFLVLASVNFKPEINSKGITFSVISGMAGTLGGLFFLYSVSKGKASVAVTITSLYPVITIMLASLILKEPITLKQGIGILFAIIAMVLFSL</sequence>
<dbReference type="InterPro" id="IPR037185">
    <property type="entry name" value="EmrE-like"/>
</dbReference>
<keyword evidence="1" id="KW-0472">Membrane</keyword>
<evidence type="ECO:0000313" key="4">
    <source>
        <dbReference type="Proteomes" id="UP000769766"/>
    </source>
</evidence>
<dbReference type="GO" id="GO:0016020">
    <property type="term" value="C:membrane"/>
    <property type="evidence" value="ECO:0007669"/>
    <property type="project" value="InterPro"/>
</dbReference>
<feature type="domain" description="EamA" evidence="2">
    <location>
        <begin position="5"/>
        <end position="135"/>
    </location>
</feature>
<dbReference type="AlphaFoldDB" id="A0A932CPY0"/>
<evidence type="ECO:0000313" key="3">
    <source>
        <dbReference type="EMBL" id="MBI2877217.1"/>
    </source>
</evidence>
<evidence type="ECO:0000256" key="1">
    <source>
        <dbReference type="SAM" id="Phobius"/>
    </source>
</evidence>
<dbReference type="SUPFAM" id="SSF103481">
    <property type="entry name" value="Multidrug resistance efflux transporter EmrE"/>
    <property type="match status" value="1"/>
</dbReference>
<feature type="transmembrane region" description="Helical" evidence="1">
    <location>
        <begin position="34"/>
        <end position="52"/>
    </location>
</feature>
<protein>
    <submittedName>
        <fullName evidence="3">EamA family transporter</fullName>
    </submittedName>
</protein>
<proteinExistence type="predicted"/>
<feature type="transmembrane region" description="Helical" evidence="1">
    <location>
        <begin position="6"/>
        <end position="22"/>
    </location>
</feature>
<feature type="transmembrane region" description="Helical" evidence="1">
    <location>
        <begin position="64"/>
        <end position="85"/>
    </location>
</feature>
<accession>A0A932CPY0</accession>